<evidence type="ECO:0000259" key="5">
    <source>
        <dbReference type="PROSITE" id="PS50931"/>
    </source>
</evidence>
<dbReference type="InterPro" id="IPR036390">
    <property type="entry name" value="WH_DNA-bd_sf"/>
</dbReference>
<sequence length="298" mass="33944">MKGLGHLPSIDNLRCFLAAAEHLNFRRAAEQMALTPTAFGQRIQKLEELLDQRLFERTTRHVELTAAGRRLLGQARQTVQQARRCAEVVHREEEAPARFTVGTRFELGLSWIVPALQELREVHPNWHVDLYFGSGSDILDELRAGKVDCVVTSAPVAERKWHAEFLHPEEYVFVAAPDLLDKTPFDEPDHAREHVLLDIDRTLPLTRYLTSVTGELKFDQVWMCGAGGAMHRLVLDAAGVAVLPLYMVEDDLQEGRLVRLLPEVELLSDSFRLLYRDSSSLQGVLWRFAEFMRGRPLE</sequence>
<dbReference type="PANTHER" id="PTHR30537:SF5">
    <property type="entry name" value="HTH-TYPE TRANSCRIPTIONAL ACTIVATOR TTDR-RELATED"/>
    <property type="match status" value="1"/>
</dbReference>
<name>A0A4Y6PYZ9_PERCE</name>
<dbReference type="InterPro" id="IPR058163">
    <property type="entry name" value="LysR-type_TF_proteobact-type"/>
</dbReference>
<dbReference type="GO" id="GO:0003700">
    <property type="term" value="F:DNA-binding transcription factor activity"/>
    <property type="evidence" value="ECO:0007669"/>
    <property type="project" value="InterPro"/>
</dbReference>
<keyword evidence="7" id="KW-1185">Reference proteome</keyword>
<dbReference type="Gene3D" id="3.40.190.290">
    <property type="match status" value="1"/>
</dbReference>
<dbReference type="Pfam" id="PF00126">
    <property type="entry name" value="HTH_1"/>
    <property type="match status" value="1"/>
</dbReference>
<evidence type="ECO:0000313" key="6">
    <source>
        <dbReference type="EMBL" id="QDG53556.1"/>
    </source>
</evidence>
<dbReference type="PROSITE" id="PS50931">
    <property type="entry name" value="HTH_LYSR"/>
    <property type="match status" value="1"/>
</dbReference>
<dbReference type="Proteomes" id="UP000315995">
    <property type="component" value="Chromosome"/>
</dbReference>
<dbReference type="SUPFAM" id="SSF53850">
    <property type="entry name" value="Periplasmic binding protein-like II"/>
    <property type="match status" value="1"/>
</dbReference>
<dbReference type="GO" id="GO:0003677">
    <property type="term" value="F:DNA binding"/>
    <property type="evidence" value="ECO:0007669"/>
    <property type="project" value="UniProtKB-KW"/>
</dbReference>
<dbReference type="FunFam" id="1.10.10.10:FF:000001">
    <property type="entry name" value="LysR family transcriptional regulator"/>
    <property type="match status" value="1"/>
</dbReference>
<reference evidence="6 7" key="1">
    <citation type="submission" date="2019-06" db="EMBL/GenBank/DDBJ databases">
        <title>Persicimonas caeni gen. nov., sp. nov., a predatory bacterium isolated from solar saltern.</title>
        <authorList>
            <person name="Wang S."/>
        </authorList>
    </citation>
    <scope>NUCLEOTIDE SEQUENCE [LARGE SCALE GENOMIC DNA]</scope>
    <source>
        <strain evidence="6 7">YN101</strain>
    </source>
</reference>
<accession>A0A5B8YD01</accession>
<dbReference type="Gene3D" id="1.10.10.10">
    <property type="entry name" value="Winged helix-like DNA-binding domain superfamily/Winged helix DNA-binding domain"/>
    <property type="match status" value="1"/>
</dbReference>
<proteinExistence type="inferred from homology"/>
<evidence type="ECO:0000256" key="1">
    <source>
        <dbReference type="ARBA" id="ARBA00009437"/>
    </source>
</evidence>
<evidence type="ECO:0000313" key="7">
    <source>
        <dbReference type="Proteomes" id="UP000315995"/>
    </source>
</evidence>
<comment type="similarity">
    <text evidence="1">Belongs to the LysR transcriptional regulatory family.</text>
</comment>
<dbReference type="OrthoDB" id="5498381at2"/>
<dbReference type="InterPro" id="IPR000847">
    <property type="entry name" value="LysR_HTH_N"/>
</dbReference>
<dbReference type="InterPro" id="IPR036388">
    <property type="entry name" value="WH-like_DNA-bd_sf"/>
</dbReference>
<dbReference type="RefSeq" id="WP_141200010.1">
    <property type="nucleotide sequence ID" value="NZ_CP041186.1"/>
</dbReference>
<evidence type="ECO:0000256" key="2">
    <source>
        <dbReference type="ARBA" id="ARBA00023015"/>
    </source>
</evidence>
<dbReference type="Pfam" id="PF03466">
    <property type="entry name" value="LysR_substrate"/>
    <property type="match status" value="1"/>
</dbReference>
<keyword evidence="3" id="KW-0238">DNA-binding</keyword>
<dbReference type="PANTHER" id="PTHR30537">
    <property type="entry name" value="HTH-TYPE TRANSCRIPTIONAL REGULATOR"/>
    <property type="match status" value="1"/>
</dbReference>
<feature type="domain" description="HTH lysR-type" evidence="5">
    <location>
        <begin position="8"/>
        <end position="65"/>
    </location>
</feature>
<dbReference type="InterPro" id="IPR005119">
    <property type="entry name" value="LysR_subst-bd"/>
</dbReference>
<evidence type="ECO:0000256" key="3">
    <source>
        <dbReference type="ARBA" id="ARBA00023125"/>
    </source>
</evidence>
<dbReference type="EMBL" id="CP041186">
    <property type="protein sequence ID" value="QDG53556.1"/>
    <property type="molecule type" value="Genomic_DNA"/>
</dbReference>
<gene>
    <name evidence="6" type="ORF">FIV42_23270</name>
</gene>
<dbReference type="SUPFAM" id="SSF46785">
    <property type="entry name" value="Winged helix' DNA-binding domain"/>
    <property type="match status" value="1"/>
</dbReference>
<organism evidence="6 7">
    <name type="scientific">Persicimonas caeni</name>
    <dbReference type="NCBI Taxonomy" id="2292766"/>
    <lineage>
        <taxon>Bacteria</taxon>
        <taxon>Deltaproteobacteria</taxon>
        <taxon>Bradymonadales</taxon>
        <taxon>Bradymonadaceae</taxon>
        <taxon>Persicimonas</taxon>
    </lineage>
</organism>
<keyword evidence="4" id="KW-0804">Transcription</keyword>
<accession>A0A4Y6PYZ9</accession>
<protein>
    <submittedName>
        <fullName evidence="6">LysR family transcriptional regulator</fullName>
    </submittedName>
</protein>
<evidence type="ECO:0000256" key="4">
    <source>
        <dbReference type="ARBA" id="ARBA00023163"/>
    </source>
</evidence>
<keyword evidence="2" id="KW-0805">Transcription regulation</keyword>
<dbReference type="AlphaFoldDB" id="A0A4Y6PYZ9"/>